<dbReference type="Proteomes" id="UP001222680">
    <property type="component" value="Chromosome"/>
</dbReference>
<accession>A0ABY8GHX5</accession>
<gene>
    <name evidence="1" type="ORF">MAY91_03125</name>
</gene>
<sequence length="68" mass="7790">MKTDENVLRSRAPRGVMSNKPIAMRLLPAEIKELEEIALEQNRSFSSMARLIYLQGITTFRQEPGKNN</sequence>
<reference evidence="1 2" key="1">
    <citation type="submission" date="2022-02" db="EMBL/GenBank/DDBJ databases">
        <title>Phenotypic, genotypic and serological characterization of Edwardsiella ictaluri from catfish and ornamental fish species.</title>
        <authorList>
            <person name="Rose D."/>
            <person name="Tekedar H.C."/>
            <person name="Waldbieser G.C."/>
            <person name="Aarattuthodi S."/>
            <person name="Griffin M.J."/>
        </authorList>
    </citation>
    <scope>NUCLEOTIDE SEQUENCE [LARGE SCALE GENOMIC DNA]</scope>
    <source>
        <strain evidence="1 2">13 TAL-140 K3</strain>
    </source>
</reference>
<dbReference type="GeneID" id="69540015"/>
<dbReference type="EMBL" id="CP092014">
    <property type="protein sequence ID" value="WFN97119.1"/>
    <property type="molecule type" value="Genomic_DNA"/>
</dbReference>
<organism evidence="1 2">
    <name type="scientific">Edwardsiella ictaluri</name>
    <dbReference type="NCBI Taxonomy" id="67780"/>
    <lineage>
        <taxon>Bacteria</taxon>
        <taxon>Pseudomonadati</taxon>
        <taxon>Pseudomonadota</taxon>
        <taxon>Gammaproteobacteria</taxon>
        <taxon>Enterobacterales</taxon>
        <taxon>Hafniaceae</taxon>
        <taxon>Edwardsiella</taxon>
    </lineage>
</organism>
<dbReference type="RefSeq" id="WP_035610117.1">
    <property type="nucleotide sequence ID" value="NZ_CM125427.1"/>
</dbReference>
<keyword evidence="2" id="KW-1185">Reference proteome</keyword>
<protein>
    <recommendedName>
        <fullName evidence="3">Ribbon-helix-helix protein CopG domain-containing protein</fullName>
    </recommendedName>
</protein>
<proteinExistence type="predicted"/>
<evidence type="ECO:0000313" key="2">
    <source>
        <dbReference type="Proteomes" id="UP001222680"/>
    </source>
</evidence>
<name>A0ABY8GHX5_EDWIC</name>
<evidence type="ECO:0008006" key="3">
    <source>
        <dbReference type="Google" id="ProtNLM"/>
    </source>
</evidence>
<evidence type="ECO:0000313" key="1">
    <source>
        <dbReference type="EMBL" id="WFN97119.1"/>
    </source>
</evidence>